<gene>
    <name evidence="1" type="ORF">A2633_05530</name>
</gene>
<comment type="caution">
    <text evidence="1">The sequence shown here is derived from an EMBL/GenBank/DDBJ whole genome shotgun (WGS) entry which is preliminary data.</text>
</comment>
<sequence length="96" mass="11362">MPSEPIKQMFFAFIKEFLKSFESKKDTQVNVLQKFLEAEGYDVSIIDKNYAIKVSPETKQRYVEISLEIQLWSRENEKMELRCEATVKAYKKTDTL</sequence>
<dbReference type="AlphaFoldDB" id="A0A1G2K487"/>
<dbReference type="EMBL" id="MHQC01000039">
    <property type="protein sequence ID" value="OGZ94244.1"/>
    <property type="molecule type" value="Genomic_DNA"/>
</dbReference>
<evidence type="ECO:0000313" key="1">
    <source>
        <dbReference type="EMBL" id="OGZ94244.1"/>
    </source>
</evidence>
<protein>
    <submittedName>
        <fullName evidence="1">Uncharacterized protein</fullName>
    </submittedName>
</protein>
<dbReference type="Proteomes" id="UP000177152">
    <property type="component" value="Unassembled WGS sequence"/>
</dbReference>
<proteinExistence type="predicted"/>
<reference evidence="1 2" key="1">
    <citation type="journal article" date="2016" name="Nat. Commun.">
        <title>Thousands of microbial genomes shed light on interconnected biogeochemical processes in an aquifer system.</title>
        <authorList>
            <person name="Anantharaman K."/>
            <person name="Brown C.T."/>
            <person name="Hug L.A."/>
            <person name="Sharon I."/>
            <person name="Castelle C.J."/>
            <person name="Probst A.J."/>
            <person name="Thomas B.C."/>
            <person name="Singh A."/>
            <person name="Wilkins M.J."/>
            <person name="Karaoz U."/>
            <person name="Brodie E.L."/>
            <person name="Williams K.H."/>
            <person name="Hubbard S.S."/>
            <person name="Banfield J.F."/>
        </authorList>
    </citation>
    <scope>NUCLEOTIDE SEQUENCE [LARGE SCALE GENOMIC DNA]</scope>
</reference>
<organism evidence="1 2">
    <name type="scientific">Candidatus Sungbacteria bacterium RIFCSPHIGHO2_01_FULL_47_32</name>
    <dbReference type="NCBI Taxonomy" id="1802264"/>
    <lineage>
        <taxon>Bacteria</taxon>
        <taxon>Candidatus Sungiibacteriota</taxon>
    </lineage>
</organism>
<name>A0A1G2K487_9BACT</name>
<accession>A0A1G2K487</accession>
<evidence type="ECO:0000313" key="2">
    <source>
        <dbReference type="Proteomes" id="UP000177152"/>
    </source>
</evidence>